<dbReference type="EMBL" id="VJOY01000019">
    <property type="protein sequence ID" value="TRX73146.1"/>
    <property type="molecule type" value="Genomic_DNA"/>
</dbReference>
<accession>A0A553GUM2</accession>
<dbReference type="OrthoDB" id="6199153at2"/>
<evidence type="ECO:0000313" key="3">
    <source>
        <dbReference type="Proteomes" id="UP000315235"/>
    </source>
</evidence>
<dbReference type="RefSeq" id="WP_143489969.1">
    <property type="nucleotide sequence ID" value="NZ_VJOY01000019.1"/>
</dbReference>
<evidence type="ECO:0000313" key="2">
    <source>
        <dbReference type="EMBL" id="TRX73146.1"/>
    </source>
</evidence>
<dbReference type="Proteomes" id="UP000315235">
    <property type="component" value="Unassembled WGS sequence"/>
</dbReference>
<gene>
    <name evidence="2" type="ORF">FM069_19045</name>
</gene>
<sequence>MSPLLITILIVVVVATLFGIGFINHTLETNKLEKARQKADLNDRLRRCSEVSESMPGQLMTPALKLMLTRLLLQLSERLLLVDKGNTALQGRTQTMREEIAKGDAITVGNIVQPILTEAKAKEVRFLLESLHGQLGRAVKDGFLQPIEAKSWAKELRHMLVHLHVEFFTNLGQQMLLQKQPRQARLSFERGVQYLRKQPEPAFYQKQLKQLEAHLERATALVMEEDAAQPADEDAPLQGGLKELEDEDDIWRKKNFYE</sequence>
<organism evidence="2 3">
    <name type="scientific">Pseudomonas mangiferae</name>
    <dbReference type="NCBI Taxonomy" id="2593654"/>
    <lineage>
        <taxon>Bacteria</taxon>
        <taxon>Pseudomonadati</taxon>
        <taxon>Pseudomonadota</taxon>
        <taxon>Gammaproteobacteria</taxon>
        <taxon>Pseudomonadales</taxon>
        <taxon>Pseudomonadaceae</taxon>
        <taxon>Pseudomonas</taxon>
    </lineage>
</organism>
<dbReference type="AlphaFoldDB" id="A0A553GUM2"/>
<keyword evidence="3" id="KW-1185">Reference proteome</keyword>
<protein>
    <submittedName>
        <fullName evidence="2">Uncharacterized protein</fullName>
    </submittedName>
</protein>
<feature type="region of interest" description="Disordered" evidence="1">
    <location>
        <begin position="224"/>
        <end position="244"/>
    </location>
</feature>
<feature type="compositionally biased region" description="Acidic residues" evidence="1">
    <location>
        <begin position="224"/>
        <end position="235"/>
    </location>
</feature>
<evidence type="ECO:0000256" key="1">
    <source>
        <dbReference type="SAM" id="MobiDB-lite"/>
    </source>
</evidence>
<reference evidence="2 3" key="1">
    <citation type="submission" date="2019-07" db="EMBL/GenBank/DDBJ databases">
        <title>Pseudomonas mangiferae sp. nov., isolated from bark of mango tree in Thailand.</title>
        <authorList>
            <person name="Srisuk N."/>
            <person name="Anurat P."/>
        </authorList>
    </citation>
    <scope>NUCLEOTIDE SEQUENCE [LARGE SCALE GENOMIC DNA]</scope>
    <source>
        <strain evidence="2 3">DMKU_BBB3-04</strain>
    </source>
</reference>
<name>A0A553GUM2_9PSED</name>
<comment type="caution">
    <text evidence="2">The sequence shown here is derived from an EMBL/GenBank/DDBJ whole genome shotgun (WGS) entry which is preliminary data.</text>
</comment>
<proteinExistence type="predicted"/>